<name>A0A835ZFS5_9STRA</name>
<dbReference type="Gene3D" id="3.90.70.10">
    <property type="entry name" value="Cysteine proteinases"/>
    <property type="match status" value="1"/>
</dbReference>
<evidence type="ECO:0000256" key="4">
    <source>
        <dbReference type="SAM" id="SignalP"/>
    </source>
</evidence>
<dbReference type="PROSITE" id="PS51257">
    <property type="entry name" value="PROKAR_LIPOPROTEIN"/>
    <property type="match status" value="1"/>
</dbReference>
<dbReference type="InterPro" id="IPR025660">
    <property type="entry name" value="Pept_his_AS"/>
</dbReference>
<dbReference type="PROSITE" id="PS00639">
    <property type="entry name" value="THIOL_PROTEASE_HIS"/>
    <property type="match status" value="1"/>
</dbReference>
<evidence type="ECO:0000259" key="6">
    <source>
        <dbReference type="SMART" id="SM00848"/>
    </source>
</evidence>
<feature type="chain" id="PRO_5032979397" evidence="4">
    <location>
        <begin position="18"/>
        <end position="354"/>
    </location>
</feature>
<protein>
    <submittedName>
        <fullName evidence="7">Uncharacterized protein</fullName>
    </submittedName>
</protein>
<comment type="similarity">
    <text evidence="1">Belongs to the peptidase C1 family.</text>
</comment>
<accession>A0A835ZFS5</accession>
<sequence length="354" mass="38830">MKLSILSLACLLAVACAAPAVSVGAPLEGVLHSRFYYETRFQAWMDEYGSDIPADEYHTRLQNFARADDKIARHNADPGQSFTMAHNQFSHLTWEEFRAEKGLGRPMPTKPATPFRTQVEAMPETARRLDVDDEEVPDEVDWRKKGAVTPVKDQGSCGSCWSFSTTGSMEGAYFLKTKKLVSFSEQMLVDCDSYDSGCGGGLMDFSFHWIQENGGICAEADYPYEAINDQCKSDACKVVPGTNVASWVDVDQDMKSLMKAVKKQPVSVAIEADESAFQFYSGGVLMNGCGTSLDHGVLLVGYGTTEDGVDYWTLKNSWGPSWGDAGYIRVLRGAPQEGGECGILQSASYPVLFK</sequence>
<gene>
    <name evidence="7" type="ORF">JKP88DRAFT_231214</name>
</gene>
<proteinExistence type="inferred from homology"/>
<organism evidence="7 8">
    <name type="scientific">Tribonema minus</name>
    <dbReference type="NCBI Taxonomy" id="303371"/>
    <lineage>
        <taxon>Eukaryota</taxon>
        <taxon>Sar</taxon>
        <taxon>Stramenopiles</taxon>
        <taxon>Ochrophyta</taxon>
        <taxon>PX clade</taxon>
        <taxon>Xanthophyceae</taxon>
        <taxon>Tribonematales</taxon>
        <taxon>Tribonemataceae</taxon>
        <taxon>Tribonema</taxon>
    </lineage>
</organism>
<evidence type="ECO:0000313" key="8">
    <source>
        <dbReference type="Proteomes" id="UP000664859"/>
    </source>
</evidence>
<comment type="caution">
    <text evidence="7">The sequence shown here is derived from an EMBL/GenBank/DDBJ whole genome shotgun (WGS) entry which is preliminary data.</text>
</comment>
<dbReference type="Proteomes" id="UP000664859">
    <property type="component" value="Unassembled WGS sequence"/>
</dbReference>
<reference evidence="7" key="1">
    <citation type="submission" date="2021-02" db="EMBL/GenBank/DDBJ databases">
        <title>First Annotated Genome of the Yellow-green Alga Tribonema minus.</title>
        <authorList>
            <person name="Mahan K.M."/>
        </authorList>
    </citation>
    <scope>NUCLEOTIDE SEQUENCE</scope>
    <source>
        <strain evidence="7">UTEX B ZZ1240</strain>
    </source>
</reference>
<feature type="signal peptide" evidence="4">
    <location>
        <begin position="1"/>
        <end position="17"/>
    </location>
</feature>
<dbReference type="CDD" id="cd02248">
    <property type="entry name" value="Peptidase_C1A"/>
    <property type="match status" value="1"/>
</dbReference>
<evidence type="ECO:0000313" key="7">
    <source>
        <dbReference type="EMBL" id="KAG5191392.1"/>
    </source>
</evidence>
<evidence type="ECO:0000259" key="5">
    <source>
        <dbReference type="SMART" id="SM00645"/>
    </source>
</evidence>
<feature type="domain" description="Peptidase C1A papain C-terminal" evidence="5">
    <location>
        <begin position="136"/>
        <end position="351"/>
    </location>
</feature>
<keyword evidence="4" id="KW-0732">Signal</keyword>
<keyword evidence="2" id="KW-0865">Zymogen</keyword>
<dbReference type="PRINTS" id="PR00705">
    <property type="entry name" value="PAPAIN"/>
</dbReference>
<dbReference type="Pfam" id="PF00112">
    <property type="entry name" value="Peptidase_C1"/>
    <property type="match status" value="1"/>
</dbReference>
<dbReference type="InterPro" id="IPR013201">
    <property type="entry name" value="Prot_inhib_I29"/>
</dbReference>
<dbReference type="FunFam" id="3.90.70.10:FF:000039">
    <property type="entry name" value="Cysteine proteinase 2, putative"/>
    <property type="match status" value="1"/>
</dbReference>
<dbReference type="Pfam" id="PF08246">
    <property type="entry name" value="Inhibitor_I29"/>
    <property type="match status" value="1"/>
</dbReference>
<dbReference type="OrthoDB" id="10253408at2759"/>
<evidence type="ECO:0000256" key="3">
    <source>
        <dbReference type="ARBA" id="ARBA00023157"/>
    </source>
</evidence>
<dbReference type="PROSITE" id="PS00640">
    <property type="entry name" value="THIOL_PROTEASE_ASN"/>
    <property type="match status" value="1"/>
</dbReference>
<evidence type="ECO:0000256" key="2">
    <source>
        <dbReference type="ARBA" id="ARBA00023145"/>
    </source>
</evidence>
<keyword evidence="8" id="KW-1185">Reference proteome</keyword>
<dbReference type="SUPFAM" id="SSF54001">
    <property type="entry name" value="Cysteine proteinases"/>
    <property type="match status" value="1"/>
</dbReference>
<dbReference type="InterPro" id="IPR025661">
    <property type="entry name" value="Pept_asp_AS"/>
</dbReference>
<dbReference type="PANTHER" id="PTHR12411">
    <property type="entry name" value="CYSTEINE PROTEASE FAMILY C1-RELATED"/>
    <property type="match status" value="1"/>
</dbReference>
<dbReference type="InterPro" id="IPR038765">
    <property type="entry name" value="Papain-like_cys_pep_sf"/>
</dbReference>
<dbReference type="PROSITE" id="PS00139">
    <property type="entry name" value="THIOL_PROTEASE_CYS"/>
    <property type="match status" value="1"/>
</dbReference>
<dbReference type="InterPro" id="IPR013128">
    <property type="entry name" value="Peptidase_C1A"/>
</dbReference>
<dbReference type="GO" id="GO:0008234">
    <property type="term" value="F:cysteine-type peptidase activity"/>
    <property type="evidence" value="ECO:0007669"/>
    <property type="project" value="InterPro"/>
</dbReference>
<dbReference type="InterPro" id="IPR000169">
    <property type="entry name" value="Pept_cys_AS"/>
</dbReference>
<dbReference type="SMART" id="SM00848">
    <property type="entry name" value="Inhibitor_I29"/>
    <property type="match status" value="1"/>
</dbReference>
<dbReference type="SMART" id="SM00645">
    <property type="entry name" value="Pept_C1"/>
    <property type="match status" value="1"/>
</dbReference>
<evidence type="ECO:0000256" key="1">
    <source>
        <dbReference type="ARBA" id="ARBA00008455"/>
    </source>
</evidence>
<keyword evidence="3" id="KW-1015">Disulfide bond</keyword>
<feature type="domain" description="Cathepsin propeptide inhibitor" evidence="6">
    <location>
        <begin position="41"/>
        <end position="97"/>
    </location>
</feature>
<dbReference type="AlphaFoldDB" id="A0A835ZFS5"/>
<dbReference type="InterPro" id="IPR039417">
    <property type="entry name" value="Peptidase_C1A_papain-like"/>
</dbReference>
<dbReference type="EMBL" id="JAFCMP010000020">
    <property type="protein sequence ID" value="KAG5191392.1"/>
    <property type="molecule type" value="Genomic_DNA"/>
</dbReference>
<dbReference type="InterPro" id="IPR000668">
    <property type="entry name" value="Peptidase_C1A_C"/>
</dbReference>
<dbReference type="GO" id="GO:0006508">
    <property type="term" value="P:proteolysis"/>
    <property type="evidence" value="ECO:0007669"/>
    <property type="project" value="InterPro"/>
</dbReference>